<feature type="transmembrane region" description="Helical" evidence="1">
    <location>
        <begin position="116"/>
        <end position="135"/>
    </location>
</feature>
<gene>
    <name evidence="2" type="ORF">SAMN06893096_104399</name>
</gene>
<keyword evidence="3" id="KW-1185">Reference proteome</keyword>
<dbReference type="EMBL" id="FZOO01000004">
    <property type="protein sequence ID" value="SNS50328.1"/>
    <property type="molecule type" value="Genomic_DNA"/>
</dbReference>
<proteinExistence type="predicted"/>
<evidence type="ECO:0000313" key="2">
    <source>
        <dbReference type="EMBL" id="SNS50328.1"/>
    </source>
</evidence>
<reference evidence="3" key="1">
    <citation type="submission" date="2017-06" db="EMBL/GenBank/DDBJ databases">
        <authorList>
            <person name="Varghese N."/>
            <person name="Submissions S."/>
        </authorList>
    </citation>
    <scope>NUCLEOTIDE SEQUENCE [LARGE SCALE GENOMIC DNA]</scope>
    <source>
        <strain evidence="3">DSM 46839</strain>
    </source>
</reference>
<sequence length="164" mass="17450">MASATSHRVRAVVSAVVDGLVVGSAEAALELPARSWARARVYLAIGAAVTGETVVRELPTLRRALRGLPPLPDEPYDQTARLAQALVTTGWGLVATVLDGPVSRELSRRGHAHPHLLLGLVVGVATAVSAAPVWWRRATARIAQDRSTAGLDDELAELLEQMRD</sequence>
<accession>A0A239F1B1</accession>
<keyword evidence="1" id="KW-0812">Transmembrane</keyword>
<dbReference type="OrthoDB" id="5196224at2"/>
<evidence type="ECO:0000256" key="1">
    <source>
        <dbReference type="SAM" id="Phobius"/>
    </source>
</evidence>
<name>A0A239F1B1_9ACTN</name>
<dbReference type="Proteomes" id="UP000198373">
    <property type="component" value="Unassembled WGS sequence"/>
</dbReference>
<dbReference type="RefSeq" id="WP_089305627.1">
    <property type="nucleotide sequence ID" value="NZ_FZOO01000004.1"/>
</dbReference>
<protein>
    <submittedName>
        <fullName evidence="2">Uncharacterized protein</fullName>
    </submittedName>
</protein>
<keyword evidence="1" id="KW-1133">Transmembrane helix</keyword>
<organism evidence="2 3">
    <name type="scientific">Geodermatophilus pulveris</name>
    <dbReference type="NCBI Taxonomy" id="1564159"/>
    <lineage>
        <taxon>Bacteria</taxon>
        <taxon>Bacillati</taxon>
        <taxon>Actinomycetota</taxon>
        <taxon>Actinomycetes</taxon>
        <taxon>Geodermatophilales</taxon>
        <taxon>Geodermatophilaceae</taxon>
        <taxon>Geodermatophilus</taxon>
    </lineage>
</organism>
<evidence type="ECO:0000313" key="3">
    <source>
        <dbReference type="Proteomes" id="UP000198373"/>
    </source>
</evidence>
<dbReference type="AlphaFoldDB" id="A0A239F1B1"/>
<keyword evidence="1" id="KW-0472">Membrane</keyword>